<dbReference type="InterPro" id="IPR015943">
    <property type="entry name" value="WD40/YVTN_repeat-like_dom_sf"/>
</dbReference>
<dbReference type="InterPro" id="IPR035994">
    <property type="entry name" value="Nucleoside_phosphorylase_sf"/>
</dbReference>
<dbReference type="InterPro" id="IPR018527">
    <property type="entry name" value="Rubredoxin_Fe_BS"/>
</dbReference>
<keyword evidence="5" id="KW-1185">Reference proteome</keyword>
<evidence type="ECO:0008006" key="6">
    <source>
        <dbReference type="Google" id="ProtNLM"/>
    </source>
</evidence>
<evidence type="ECO:0000256" key="2">
    <source>
        <dbReference type="SAM" id="MobiDB-lite"/>
    </source>
</evidence>
<dbReference type="Proteomes" id="UP000630445">
    <property type="component" value="Unassembled WGS sequence"/>
</dbReference>
<gene>
    <name evidence="3" type="ORF">CNMCM5793_004132</name>
    <name evidence="4" type="ORF">CNMCM6106_006949</name>
</gene>
<accession>A0A8H6P2M0</accession>
<evidence type="ECO:0000313" key="5">
    <source>
        <dbReference type="Proteomes" id="UP000630445"/>
    </source>
</evidence>
<proteinExistence type="predicted"/>
<dbReference type="PANTHER" id="PTHR46082:SF6">
    <property type="entry name" value="AAA+ ATPASE DOMAIN-CONTAINING PROTEIN-RELATED"/>
    <property type="match status" value="1"/>
</dbReference>
<dbReference type="GO" id="GO:0046872">
    <property type="term" value="F:metal ion binding"/>
    <property type="evidence" value="ECO:0007669"/>
    <property type="project" value="UniProtKB-KW"/>
</dbReference>
<dbReference type="SUPFAM" id="SSF53167">
    <property type="entry name" value="Purine and uridine phosphorylases"/>
    <property type="match status" value="1"/>
</dbReference>
<comment type="caution">
    <text evidence="3">The sequence shown here is derived from an EMBL/GenBank/DDBJ whole genome shotgun (WGS) entry which is preliminary data.</text>
</comment>
<organism evidence="3 5">
    <name type="scientific">Aspergillus hiratsukae</name>
    <dbReference type="NCBI Taxonomy" id="1194566"/>
    <lineage>
        <taxon>Eukaryota</taxon>
        <taxon>Fungi</taxon>
        <taxon>Dikarya</taxon>
        <taxon>Ascomycota</taxon>
        <taxon>Pezizomycotina</taxon>
        <taxon>Eurotiomycetes</taxon>
        <taxon>Eurotiomycetidae</taxon>
        <taxon>Eurotiales</taxon>
        <taxon>Aspergillaceae</taxon>
        <taxon>Aspergillus</taxon>
        <taxon>Aspergillus subgen. Fumigati</taxon>
    </lineage>
</organism>
<feature type="region of interest" description="Disordered" evidence="2">
    <location>
        <begin position="158"/>
        <end position="190"/>
    </location>
</feature>
<dbReference type="SUPFAM" id="SSF110296">
    <property type="entry name" value="Oligoxyloglucan reducing end-specific cellobiohydrolase"/>
    <property type="match status" value="1"/>
</dbReference>
<dbReference type="Gene3D" id="2.130.10.10">
    <property type="entry name" value="YVTN repeat-like/Quinoprotein amine dehydrogenase"/>
    <property type="match status" value="1"/>
</dbReference>
<feature type="compositionally biased region" description="Low complexity" evidence="2">
    <location>
        <begin position="158"/>
        <end position="187"/>
    </location>
</feature>
<dbReference type="OrthoDB" id="1658288at2759"/>
<dbReference type="PANTHER" id="PTHR46082">
    <property type="entry name" value="ATP/GTP-BINDING PROTEIN-RELATED"/>
    <property type="match status" value="1"/>
</dbReference>
<dbReference type="GO" id="GO:0009116">
    <property type="term" value="P:nucleoside metabolic process"/>
    <property type="evidence" value="ECO:0007669"/>
    <property type="project" value="InterPro"/>
</dbReference>
<dbReference type="EMBL" id="JACBAD010002106">
    <property type="protein sequence ID" value="KAF7116112.1"/>
    <property type="molecule type" value="Genomic_DNA"/>
</dbReference>
<name>A0A8H6P2M0_9EURO</name>
<dbReference type="AlphaFoldDB" id="A0A8H6P2M0"/>
<evidence type="ECO:0000256" key="1">
    <source>
        <dbReference type="ARBA" id="ARBA00022723"/>
    </source>
</evidence>
<dbReference type="PROSITE" id="PS00202">
    <property type="entry name" value="RUBREDOXIN"/>
    <property type="match status" value="1"/>
</dbReference>
<dbReference type="EMBL" id="JACBAF010001824">
    <property type="protein sequence ID" value="KAF7172854.1"/>
    <property type="molecule type" value="Genomic_DNA"/>
</dbReference>
<dbReference type="GO" id="GO:0003824">
    <property type="term" value="F:catalytic activity"/>
    <property type="evidence" value="ECO:0007669"/>
    <property type="project" value="InterPro"/>
</dbReference>
<evidence type="ECO:0000313" key="4">
    <source>
        <dbReference type="EMBL" id="KAF7172854.1"/>
    </source>
</evidence>
<sequence length="535" mass="57591">MSEDAGSTWSWVTGKPQYGFLPHKGVLSPAEKTLYISFPTEAIAFDNATSFTKTTALGSSTAVNAIRAHPSIAGDIWATTDTGLWHSTDYGKTFIKIGSGCTAGWSFGLGKALPTGSYAVVYGFFTVDAEWECPVCDGYGDYDQDDLDLDVTKTSGTTTSTTLTKTTKTSTSTSKTTTSPTSTGASTPYGQCRGLDTPGQLSARVDGSALIRTNITQNVYNRCNSKACRPQSTNDFHVAIICASRQEITAVKALFDEDYGIARDIPGKQPSDPNSYVAGRIGKNSVVLTQIPKYGKIYAVKTAFWLSHSFPQIRICLVVSTGAGIPCRNDGQKIRLGDVLVSDGLIEWDFGKLLPGGVFLRKSGPKYDLPPPTHRIASLVHKLRGRQSLIMRDRMSQHLNYLQTTFGNLEATNYLSAEENKLFPQCCPPGHSGPDRASWSNIPAIEHFKPNVHFGCLASGDAVMRSAEWRDKTAAKEGVLGFEWAGVGVWSQLATMVITGVGDYGDGYATDPWPAYASASAASCAKAILQAYHAL</sequence>
<dbReference type="InterPro" id="IPR053137">
    <property type="entry name" value="NLR-like"/>
</dbReference>
<evidence type="ECO:0000313" key="3">
    <source>
        <dbReference type="EMBL" id="KAF7116112.1"/>
    </source>
</evidence>
<dbReference type="Gene3D" id="3.40.50.1580">
    <property type="entry name" value="Nucleoside phosphorylase domain"/>
    <property type="match status" value="1"/>
</dbReference>
<keyword evidence="1" id="KW-0479">Metal-binding</keyword>
<reference evidence="3" key="1">
    <citation type="submission" date="2020-06" db="EMBL/GenBank/DDBJ databases">
        <title>Draft genome sequences of strains closely related to Aspergillus parafelis and Aspergillus hiratsukae.</title>
        <authorList>
            <person name="Dos Santos R.A.C."/>
            <person name="Rivero-Menendez O."/>
            <person name="Steenwyk J.L."/>
            <person name="Mead M.E."/>
            <person name="Goldman G.H."/>
            <person name="Alastruey-Izquierdo A."/>
            <person name="Rokas A."/>
        </authorList>
    </citation>
    <scope>NUCLEOTIDE SEQUENCE</scope>
    <source>
        <strain evidence="3">CNM-CM5793</strain>
        <strain evidence="4">CNM-CM6106</strain>
    </source>
</reference>
<dbReference type="Proteomes" id="UP000662466">
    <property type="component" value="Unassembled WGS sequence"/>
</dbReference>
<protein>
    <recommendedName>
        <fullName evidence="6">Nucleoside phosphorylase domain-containing protein</fullName>
    </recommendedName>
</protein>